<protein>
    <submittedName>
        <fullName evidence="1">Uncharacterized protein</fullName>
    </submittedName>
</protein>
<reference evidence="1" key="1">
    <citation type="submission" date="2022-02" db="EMBL/GenBank/DDBJ databases">
        <authorList>
            <person name="Henning P.M."/>
            <person name="McCubbin A.G."/>
            <person name="Shore J.S."/>
        </authorList>
    </citation>
    <scope>NUCLEOTIDE SEQUENCE</scope>
    <source>
        <strain evidence="1">F60SS</strain>
        <tissue evidence="1">Leaves</tissue>
    </source>
</reference>
<dbReference type="Proteomes" id="UP001141552">
    <property type="component" value="Unassembled WGS sequence"/>
</dbReference>
<gene>
    <name evidence="1" type="ORF">Tsubulata_046934</name>
</gene>
<keyword evidence="2" id="KW-1185">Reference proteome</keyword>
<name>A0A9Q0FFU3_9ROSI</name>
<proteinExistence type="predicted"/>
<reference evidence="1" key="2">
    <citation type="journal article" date="2023" name="Plants (Basel)">
        <title>Annotation of the Turnera subulata (Passifloraceae) Draft Genome Reveals the S-Locus Evolved after the Divergence of Turneroideae from Passifloroideae in a Stepwise Manner.</title>
        <authorList>
            <person name="Henning P.M."/>
            <person name="Roalson E.H."/>
            <person name="Mir W."/>
            <person name="McCubbin A.G."/>
            <person name="Shore J.S."/>
        </authorList>
    </citation>
    <scope>NUCLEOTIDE SEQUENCE</scope>
    <source>
        <strain evidence="1">F60SS</strain>
    </source>
</reference>
<dbReference type="EMBL" id="JAKUCV010005597">
    <property type="protein sequence ID" value="KAJ4830592.1"/>
    <property type="molecule type" value="Genomic_DNA"/>
</dbReference>
<evidence type="ECO:0000313" key="2">
    <source>
        <dbReference type="Proteomes" id="UP001141552"/>
    </source>
</evidence>
<accession>A0A9Q0FFU3</accession>
<comment type="caution">
    <text evidence="1">The sequence shown here is derived from an EMBL/GenBank/DDBJ whole genome shotgun (WGS) entry which is preliminary data.</text>
</comment>
<sequence>MPLEDPDTDPHRPVPFIQGAAFVSGSGMICGLDSLGSLVIYRFSPLPCVNNIYCMKYHLQLLLHCGLEALNPHLPVSTFGQPFPSFFPVDSHLLPGTPSRAITCLDDNILCIVETTHELFPPDNFVPIYFTTFRLEVNQLQLPPYDNILCIKPLHSTFRLGRGGDLDHLRILCAYPSSDVAHCNRHDKEALATATTLSRDQDLSDHYYSKLDAEFFKLFCLRPERSDYTRCLYSRFKDRLEARSPTDGNVEHFLRCMSPSDDPFVFVNREFSAENHSVPSLNADLYL</sequence>
<evidence type="ECO:0000313" key="1">
    <source>
        <dbReference type="EMBL" id="KAJ4830592.1"/>
    </source>
</evidence>
<dbReference type="AlphaFoldDB" id="A0A9Q0FFU3"/>
<feature type="non-terminal residue" evidence="1">
    <location>
        <position position="1"/>
    </location>
</feature>
<organism evidence="1 2">
    <name type="scientific">Turnera subulata</name>
    <dbReference type="NCBI Taxonomy" id="218843"/>
    <lineage>
        <taxon>Eukaryota</taxon>
        <taxon>Viridiplantae</taxon>
        <taxon>Streptophyta</taxon>
        <taxon>Embryophyta</taxon>
        <taxon>Tracheophyta</taxon>
        <taxon>Spermatophyta</taxon>
        <taxon>Magnoliopsida</taxon>
        <taxon>eudicotyledons</taxon>
        <taxon>Gunneridae</taxon>
        <taxon>Pentapetalae</taxon>
        <taxon>rosids</taxon>
        <taxon>fabids</taxon>
        <taxon>Malpighiales</taxon>
        <taxon>Passifloraceae</taxon>
        <taxon>Turnera</taxon>
    </lineage>
</organism>